<sequence>MKNSILVFIQSASSFYSAAIHLRSQDETAETNNESQNRFEKSYHHRNHIFISSRHDKEQTHGRKTGKTGSGATRSTSSKSASSAQPFNNSQATRHSLVSATTPKESLKVPPTSTNTHKQQQSSKPRSRSPPLSSDQPIKLLPTTKDTHPVIHPVSIVIENEEDAKMMGGVTAAEHSFPWRRSSIPDGEQATLSITAGDSANNAQTFSNRNDPNLHPGPLTSANFSGAYNKSPEYMGEFATTTKPEEHLSRPHIRDFFNNQLRPSDETQENNAEAAANDGVTRL</sequence>
<proteinExistence type="predicted"/>
<name>A0A815YCI5_9BILA</name>
<feature type="region of interest" description="Disordered" evidence="1">
    <location>
        <begin position="260"/>
        <end position="283"/>
    </location>
</feature>
<protein>
    <submittedName>
        <fullName evidence="2">Uncharacterized protein</fullName>
    </submittedName>
</protein>
<evidence type="ECO:0000313" key="2">
    <source>
        <dbReference type="EMBL" id="CAF1569803.1"/>
    </source>
</evidence>
<comment type="caution">
    <text evidence="2">The sequence shown here is derived from an EMBL/GenBank/DDBJ whole genome shotgun (WGS) entry which is preliminary data.</text>
</comment>
<feature type="compositionally biased region" description="Low complexity" evidence="1">
    <location>
        <begin position="70"/>
        <end position="84"/>
    </location>
</feature>
<accession>A0A815YCI5</accession>
<evidence type="ECO:0000313" key="3">
    <source>
        <dbReference type="Proteomes" id="UP000663834"/>
    </source>
</evidence>
<reference evidence="2" key="1">
    <citation type="submission" date="2021-02" db="EMBL/GenBank/DDBJ databases">
        <authorList>
            <person name="Nowell W R."/>
        </authorList>
    </citation>
    <scope>NUCLEOTIDE SEQUENCE</scope>
</reference>
<feature type="region of interest" description="Disordered" evidence="1">
    <location>
        <begin position="50"/>
        <end position="146"/>
    </location>
</feature>
<evidence type="ECO:0000256" key="1">
    <source>
        <dbReference type="SAM" id="MobiDB-lite"/>
    </source>
</evidence>
<feature type="compositionally biased region" description="Low complexity" evidence="1">
    <location>
        <begin position="118"/>
        <end position="137"/>
    </location>
</feature>
<feature type="compositionally biased region" description="Polar residues" evidence="1">
    <location>
        <begin position="85"/>
        <end position="104"/>
    </location>
</feature>
<dbReference type="AlphaFoldDB" id="A0A815YCI5"/>
<dbReference type="Proteomes" id="UP000663834">
    <property type="component" value="Unassembled WGS sequence"/>
</dbReference>
<organism evidence="2 3">
    <name type="scientific">Rotaria magnacalcarata</name>
    <dbReference type="NCBI Taxonomy" id="392030"/>
    <lineage>
        <taxon>Eukaryota</taxon>
        <taxon>Metazoa</taxon>
        <taxon>Spiralia</taxon>
        <taxon>Gnathifera</taxon>
        <taxon>Rotifera</taxon>
        <taxon>Eurotatoria</taxon>
        <taxon>Bdelloidea</taxon>
        <taxon>Philodinida</taxon>
        <taxon>Philodinidae</taxon>
        <taxon>Rotaria</taxon>
    </lineage>
</organism>
<dbReference type="EMBL" id="CAJNOW010009763">
    <property type="protein sequence ID" value="CAF1569803.1"/>
    <property type="molecule type" value="Genomic_DNA"/>
</dbReference>
<gene>
    <name evidence="2" type="ORF">KQP761_LOCUS19069</name>
</gene>